<dbReference type="EMBL" id="DXGF01000182">
    <property type="protein sequence ID" value="HIW84656.1"/>
    <property type="molecule type" value="Genomic_DNA"/>
</dbReference>
<evidence type="ECO:0000313" key="2">
    <source>
        <dbReference type="Proteomes" id="UP000824263"/>
    </source>
</evidence>
<dbReference type="Proteomes" id="UP000824263">
    <property type="component" value="Unassembled WGS sequence"/>
</dbReference>
<feature type="non-terminal residue" evidence="1">
    <location>
        <position position="1"/>
    </location>
</feature>
<dbReference type="AlphaFoldDB" id="A0A9D1RDQ2"/>
<comment type="caution">
    <text evidence="1">The sequence shown here is derived from an EMBL/GenBank/DDBJ whole genome shotgun (WGS) entry which is preliminary data.</text>
</comment>
<organism evidence="1 2">
    <name type="scientific">Candidatus Dorea gallistercoris</name>
    <dbReference type="NCBI Taxonomy" id="2838542"/>
    <lineage>
        <taxon>Bacteria</taxon>
        <taxon>Bacillati</taxon>
        <taxon>Bacillota</taxon>
        <taxon>Clostridia</taxon>
        <taxon>Lachnospirales</taxon>
        <taxon>Lachnospiraceae</taxon>
        <taxon>Dorea</taxon>
    </lineage>
</organism>
<name>A0A9D1RDQ2_9FIRM</name>
<protein>
    <submittedName>
        <fullName evidence="1">Serine dehydratase</fullName>
    </submittedName>
</protein>
<accession>A0A9D1RDQ2</accession>
<reference evidence="1" key="1">
    <citation type="journal article" date="2021" name="PeerJ">
        <title>Extensive microbial diversity within the chicken gut microbiome revealed by metagenomics and culture.</title>
        <authorList>
            <person name="Gilroy R."/>
            <person name="Ravi A."/>
            <person name="Getino M."/>
            <person name="Pursley I."/>
            <person name="Horton D.L."/>
            <person name="Alikhan N.F."/>
            <person name="Baker D."/>
            <person name="Gharbi K."/>
            <person name="Hall N."/>
            <person name="Watson M."/>
            <person name="Adriaenssens E.M."/>
            <person name="Foster-Nyarko E."/>
            <person name="Jarju S."/>
            <person name="Secka A."/>
            <person name="Antonio M."/>
            <person name="Oren A."/>
            <person name="Chaudhuri R.R."/>
            <person name="La Ragione R."/>
            <person name="Hildebrand F."/>
            <person name="Pallen M.J."/>
        </authorList>
    </citation>
    <scope>NUCLEOTIDE SEQUENCE</scope>
    <source>
        <strain evidence="1">ChiSxjej1B13-11762</strain>
    </source>
</reference>
<sequence>CTPRVLVPGLCATHIGGGILIARLASRLAMYTTIPSNVPIDVMIAMAAQCHLASAKHIVPITIEYMEPFFMHNDKVEEYISSEVKNTEQERQQTLMRKAIQESQRLADKANPITAPFGEAVVGGSSLGVGSPTNCARIAHFLAKGEVKKVKIELYAEMFARRAINVPGILMAAIDGHSTSNVTAYKNSMDTAREKGVEVEILEIPEHSVQRVTIEATEGDSMVESINSAGARLILKDAKPSLKRAKEIAKELGIVIIE</sequence>
<evidence type="ECO:0000313" key="1">
    <source>
        <dbReference type="EMBL" id="HIW84656.1"/>
    </source>
</evidence>
<gene>
    <name evidence="1" type="ORF">H9873_10095</name>
</gene>
<reference evidence="1" key="2">
    <citation type="submission" date="2021-04" db="EMBL/GenBank/DDBJ databases">
        <authorList>
            <person name="Gilroy R."/>
        </authorList>
    </citation>
    <scope>NUCLEOTIDE SEQUENCE</scope>
    <source>
        <strain evidence="1">ChiSxjej1B13-11762</strain>
    </source>
</reference>
<proteinExistence type="predicted"/>